<organism evidence="2 3">
    <name type="scientific">Microcosmobacter mediterraneus</name>
    <dbReference type="NCBI Taxonomy" id="3075607"/>
    <lineage>
        <taxon>Bacteria</taxon>
        <taxon>Pseudomonadati</taxon>
        <taxon>Bacteroidota</taxon>
        <taxon>Flavobacteriia</taxon>
        <taxon>Flavobacteriales</taxon>
        <taxon>Flavobacteriaceae</taxon>
        <taxon>Microcosmobacter</taxon>
    </lineage>
</organism>
<proteinExistence type="predicted"/>
<evidence type="ECO:0008006" key="4">
    <source>
        <dbReference type="Google" id="ProtNLM"/>
    </source>
</evidence>
<reference evidence="2 3" key="1">
    <citation type="submission" date="2023-09" db="EMBL/GenBank/DDBJ databases">
        <authorList>
            <person name="Rey-Velasco X."/>
        </authorList>
    </citation>
    <scope>NUCLEOTIDE SEQUENCE [LARGE SCALE GENOMIC DNA]</scope>
    <source>
        <strain evidence="2 3">W332</strain>
    </source>
</reference>
<evidence type="ECO:0000313" key="3">
    <source>
        <dbReference type="Proteomes" id="UP001259492"/>
    </source>
</evidence>
<comment type="caution">
    <text evidence="2">The sequence shown here is derived from an EMBL/GenBank/DDBJ whole genome shotgun (WGS) entry which is preliminary data.</text>
</comment>
<gene>
    <name evidence="2" type="ORF">RM697_08980</name>
</gene>
<sequence length="149" mass="18049">MKNINLIFTIVILMFNASLFAQQEPKEIVEKFFKEFEEKSIAIALDNLYEQNKWISRSSDAIIQLKSQMEGLNKDFVGEYYGYELILEKNINNSYKLMSYLVKYNRQPIRFTFQFYRPNDTWRIQSFQYDGNIDDELEEKAKLYHYRMN</sequence>
<dbReference type="Proteomes" id="UP001259492">
    <property type="component" value="Unassembled WGS sequence"/>
</dbReference>
<evidence type="ECO:0000313" key="2">
    <source>
        <dbReference type="EMBL" id="MDT0558780.1"/>
    </source>
</evidence>
<name>A0ABU2YLS9_9FLAO</name>
<dbReference type="EMBL" id="JAVRIA010000004">
    <property type="protein sequence ID" value="MDT0558780.1"/>
    <property type="molecule type" value="Genomic_DNA"/>
</dbReference>
<evidence type="ECO:0000256" key="1">
    <source>
        <dbReference type="SAM" id="SignalP"/>
    </source>
</evidence>
<feature type="signal peptide" evidence="1">
    <location>
        <begin position="1"/>
        <end position="21"/>
    </location>
</feature>
<protein>
    <recommendedName>
        <fullName evidence="4">DUF4878 domain-containing protein</fullName>
    </recommendedName>
</protein>
<keyword evidence="1" id="KW-0732">Signal</keyword>
<feature type="chain" id="PRO_5046353694" description="DUF4878 domain-containing protein" evidence="1">
    <location>
        <begin position="22"/>
        <end position="149"/>
    </location>
</feature>
<dbReference type="RefSeq" id="WP_311427545.1">
    <property type="nucleotide sequence ID" value="NZ_JAVRIA010000004.1"/>
</dbReference>
<accession>A0ABU2YLS9</accession>
<keyword evidence="3" id="KW-1185">Reference proteome</keyword>